<evidence type="ECO:0000313" key="16">
    <source>
        <dbReference type="EMBL" id="SEN92111.1"/>
    </source>
</evidence>
<evidence type="ECO:0000256" key="8">
    <source>
        <dbReference type="ARBA" id="ARBA00023004"/>
    </source>
</evidence>
<dbReference type="PANTHER" id="PTHR42781:SF5">
    <property type="entry name" value="PUTRESCINE TRANSPORT ATP-BINDING PROTEIN POTG"/>
    <property type="match status" value="1"/>
</dbReference>
<dbReference type="GO" id="GO:0016020">
    <property type="term" value="C:membrane"/>
    <property type="evidence" value="ECO:0007669"/>
    <property type="project" value="InterPro"/>
</dbReference>
<dbReference type="GO" id="GO:0005524">
    <property type="term" value="F:ATP binding"/>
    <property type="evidence" value="ECO:0007669"/>
    <property type="project" value="UniProtKB-KW"/>
</dbReference>
<evidence type="ECO:0000256" key="5">
    <source>
        <dbReference type="ARBA" id="ARBA00022741"/>
    </source>
</evidence>
<proteinExistence type="predicted"/>
<evidence type="ECO:0000256" key="9">
    <source>
        <dbReference type="ARBA" id="ARBA00023065"/>
    </source>
</evidence>
<evidence type="ECO:0000259" key="15">
    <source>
        <dbReference type="PROSITE" id="PS50893"/>
    </source>
</evidence>
<evidence type="ECO:0000256" key="2">
    <source>
        <dbReference type="ARBA" id="ARBA00022475"/>
    </source>
</evidence>
<comment type="subunit">
    <text evidence="12">The complex is composed of two ATP-binding proteins (OpuCA), two transmembrane proteins (OpuCB and OpuCD) and a solute-binding protein (OpuCC).</text>
</comment>
<dbReference type="EC" id="7.6.2.9" evidence="13"/>
<accession>A0A1H8KHC9</accession>
<dbReference type="PANTHER" id="PTHR42781">
    <property type="entry name" value="SPERMIDINE/PUTRESCINE IMPORT ATP-BINDING PROTEIN POTA"/>
    <property type="match status" value="1"/>
</dbReference>
<evidence type="ECO:0000256" key="13">
    <source>
        <dbReference type="ARBA" id="ARBA00066388"/>
    </source>
</evidence>
<reference evidence="17" key="1">
    <citation type="submission" date="2016-10" db="EMBL/GenBank/DDBJ databases">
        <authorList>
            <person name="Varghese N."/>
            <person name="Submissions S."/>
        </authorList>
    </citation>
    <scope>NUCLEOTIDE SEQUENCE [LARGE SCALE GENOMIC DNA]</scope>
    <source>
        <strain evidence="17">B48,IBRC-M 10115,DSM 25386,CECT 8001</strain>
    </source>
</reference>
<keyword evidence="10" id="KW-0472">Membrane</keyword>
<evidence type="ECO:0000256" key="7">
    <source>
        <dbReference type="ARBA" id="ARBA00022967"/>
    </source>
</evidence>
<evidence type="ECO:0000256" key="3">
    <source>
        <dbReference type="ARBA" id="ARBA00022496"/>
    </source>
</evidence>
<dbReference type="CDD" id="cd03259">
    <property type="entry name" value="ABC_Carb_Solutes_like"/>
    <property type="match status" value="1"/>
</dbReference>
<dbReference type="Gene3D" id="3.40.50.300">
    <property type="entry name" value="P-loop containing nucleotide triphosphate hydrolases"/>
    <property type="match status" value="1"/>
</dbReference>
<dbReference type="STRING" id="930146.SAMN05192533_12714"/>
<dbReference type="InterPro" id="IPR017871">
    <property type="entry name" value="ABC_transporter-like_CS"/>
</dbReference>
<dbReference type="RefSeq" id="WP_090750394.1">
    <property type="nucleotide sequence ID" value="NZ_FOBW01000027.1"/>
</dbReference>
<keyword evidence="7" id="KW-1278">Translocase</keyword>
<dbReference type="AlphaFoldDB" id="A0A1H8KHC9"/>
<keyword evidence="2" id="KW-1003">Cell membrane</keyword>
<gene>
    <name evidence="16" type="ORF">SAMN05192533_12714</name>
</gene>
<evidence type="ECO:0000256" key="6">
    <source>
        <dbReference type="ARBA" id="ARBA00022840"/>
    </source>
</evidence>
<keyword evidence="6 16" id="KW-0067">ATP-binding</keyword>
<keyword evidence="8" id="KW-0408">Iron</keyword>
<keyword evidence="1" id="KW-0813">Transport</keyword>
<keyword evidence="17" id="KW-1185">Reference proteome</keyword>
<evidence type="ECO:0000256" key="11">
    <source>
        <dbReference type="ARBA" id="ARBA00052482"/>
    </source>
</evidence>
<evidence type="ECO:0000256" key="4">
    <source>
        <dbReference type="ARBA" id="ARBA00022519"/>
    </source>
</evidence>
<dbReference type="InterPro" id="IPR027417">
    <property type="entry name" value="P-loop_NTPase"/>
</dbReference>
<dbReference type="InterPro" id="IPR015853">
    <property type="entry name" value="ABC_transpr_FbpC"/>
</dbReference>
<dbReference type="FunFam" id="3.40.50.300:FF:000425">
    <property type="entry name" value="Probable ABC transporter, ATP-binding subunit"/>
    <property type="match status" value="1"/>
</dbReference>
<dbReference type="EMBL" id="FOBW01000027">
    <property type="protein sequence ID" value="SEN92111.1"/>
    <property type="molecule type" value="Genomic_DNA"/>
</dbReference>
<organism evidence="16 17">
    <name type="scientific">Mesobacillus persicus</name>
    <dbReference type="NCBI Taxonomy" id="930146"/>
    <lineage>
        <taxon>Bacteria</taxon>
        <taxon>Bacillati</taxon>
        <taxon>Bacillota</taxon>
        <taxon>Bacilli</taxon>
        <taxon>Bacillales</taxon>
        <taxon>Bacillaceae</taxon>
        <taxon>Mesobacillus</taxon>
    </lineage>
</organism>
<keyword evidence="3" id="KW-0410">Iron transport</keyword>
<dbReference type="PROSITE" id="PS50893">
    <property type="entry name" value="ABC_TRANSPORTER_2"/>
    <property type="match status" value="1"/>
</dbReference>
<dbReference type="GO" id="GO:0016887">
    <property type="term" value="F:ATP hydrolysis activity"/>
    <property type="evidence" value="ECO:0007669"/>
    <property type="project" value="InterPro"/>
</dbReference>
<keyword evidence="4" id="KW-0997">Cell inner membrane</keyword>
<dbReference type="GO" id="GO:0015408">
    <property type="term" value="F:ABC-type ferric iron transporter activity"/>
    <property type="evidence" value="ECO:0007669"/>
    <property type="project" value="InterPro"/>
</dbReference>
<dbReference type="PROSITE" id="PS00211">
    <property type="entry name" value="ABC_TRANSPORTER_1"/>
    <property type="match status" value="1"/>
</dbReference>
<keyword evidence="5" id="KW-0547">Nucleotide-binding</keyword>
<evidence type="ECO:0000313" key="17">
    <source>
        <dbReference type="Proteomes" id="UP000198553"/>
    </source>
</evidence>
<feature type="domain" description="ABC transporter" evidence="15">
    <location>
        <begin position="3"/>
        <end position="230"/>
    </location>
</feature>
<evidence type="ECO:0000256" key="1">
    <source>
        <dbReference type="ARBA" id="ARBA00022448"/>
    </source>
</evidence>
<dbReference type="SUPFAM" id="SSF52540">
    <property type="entry name" value="P-loop containing nucleoside triphosphate hydrolases"/>
    <property type="match status" value="1"/>
</dbReference>
<dbReference type="SMART" id="SM00382">
    <property type="entry name" value="AAA"/>
    <property type="match status" value="1"/>
</dbReference>
<dbReference type="Proteomes" id="UP000198553">
    <property type="component" value="Unassembled WGS sequence"/>
</dbReference>
<dbReference type="Pfam" id="PF00005">
    <property type="entry name" value="ABC_tran"/>
    <property type="match status" value="1"/>
</dbReference>
<dbReference type="InterPro" id="IPR003439">
    <property type="entry name" value="ABC_transporter-like_ATP-bd"/>
</dbReference>
<dbReference type="OrthoDB" id="9790614at2"/>
<dbReference type="InterPro" id="IPR050093">
    <property type="entry name" value="ABC_SmlMolc_Importer"/>
</dbReference>
<comment type="catalytic activity">
    <reaction evidence="11">
        <text>a quaternary ammonium(out) + ATP + H2O = a quaternary ammonium(in) + ADP + phosphate + H(+)</text>
        <dbReference type="Rhea" id="RHEA:11036"/>
        <dbReference type="ChEBI" id="CHEBI:15377"/>
        <dbReference type="ChEBI" id="CHEBI:15378"/>
        <dbReference type="ChEBI" id="CHEBI:30616"/>
        <dbReference type="ChEBI" id="CHEBI:35267"/>
        <dbReference type="ChEBI" id="CHEBI:43474"/>
        <dbReference type="ChEBI" id="CHEBI:456216"/>
        <dbReference type="EC" id="7.6.2.9"/>
    </reaction>
</comment>
<evidence type="ECO:0000256" key="14">
    <source>
        <dbReference type="ARBA" id="ARBA00070305"/>
    </source>
</evidence>
<keyword evidence="9" id="KW-0406">Ion transport</keyword>
<dbReference type="GO" id="GO:0015418">
    <property type="term" value="F:ABC-type quaternary ammonium compound transporting activity"/>
    <property type="evidence" value="ECO:0007669"/>
    <property type="project" value="UniProtKB-EC"/>
</dbReference>
<dbReference type="InterPro" id="IPR003593">
    <property type="entry name" value="AAA+_ATPase"/>
</dbReference>
<protein>
    <recommendedName>
        <fullName evidence="14">Carnitine transport ATP-binding protein OpuCA</fullName>
        <ecNumber evidence="13">7.6.2.9</ecNumber>
    </recommendedName>
</protein>
<sequence>MFVQIEDLVYQYRNASEPAIKNFSLQLNEGEIIAILGESGSGKSTILRLLAGLETPKSGMIIINGQKMVDDHTFIPPEKRGIGMVFQDYALFPHMTVENNIKFGLRHMTSKQKQKRIEEMLELVNLLDYKKRYPYELSGGQQQRVALARALAPAPSLLLFDEPFSNLDASLQMKIRDELKQILKQTKSTSIFVTHDQVDAAALADRTVLIEKGVVKNISKVEPPKSYSLI</sequence>
<evidence type="ECO:0000256" key="10">
    <source>
        <dbReference type="ARBA" id="ARBA00023136"/>
    </source>
</evidence>
<evidence type="ECO:0000256" key="12">
    <source>
        <dbReference type="ARBA" id="ARBA00063934"/>
    </source>
</evidence>
<name>A0A1H8KHC9_9BACI</name>